<name>A0ABV3YVR2_9PSED</name>
<sequence>MSTAPSSLIDALSAADMLEIDDLHAGHFSLDNDLLAQVSAGTDGADSQQQPLLEIVCMDGRDRRQWQFSLAEVMAATYDAASDSWTLNDAGGPHRLRCFAAFRGDNEDEADDADER</sequence>
<dbReference type="RefSeq" id="WP_369288388.1">
    <property type="nucleotide sequence ID" value="NZ_JBFTEG010000012.1"/>
</dbReference>
<organism evidence="2 3">
    <name type="scientific">Pseudomonas zhanjiangensis</name>
    <dbReference type="NCBI Taxonomy" id="3239015"/>
    <lineage>
        <taxon>Bacteria</taxon>
        <taxon>Pseudomonadati</taxon>
        <taxon>Pseudomonadota</taxon>
        <taxon>Gammaproteobacteria</taxon>
        <taxon>Pseudomonadales</taxon>
        <taxon>Pseudomonadaceae</taxon>
        <taxon>Pseudomonas</taxon>
    </lineage>
</organism>
<evidence type="ECO:0000259" key="1">
    <source>
        <dbReference type="Pfam" id="PF18629"/>
    </source>
</evidence>
<dbReference type="Pfam" id="PF18629">
    <property type="entry name" value="DUF5629"/>
    <property type="match status" value="1"/>
</dbReference>
<protein>
    <submittedName>
        <fullName evidence="2">DUF5629 family protein</fullName>
    </submittedName>
</protein>
<proteinExistence type="predicted"/>
<evidence type="ECO:0000313" key="3">
    <source>
        <dbReference type="Proteomes" id="UP001560296"/>
    </source>
</evidence>
<dbReference type="Gene3D" id="2.30.29.190">
    <property type="match status" value="1"/>
</dbReference>
<dbReference type="InterPro" id="IPR041081">
    <property type="entry name" value="DUF5629"/>
</dbReference>
<reference evidence="2 3" key="1">
    <citation type="submission" date="2024-07" db="EMBL/GenBank/DDBJ databases">
        <authorList>
            <person name="Li M."/>
        </authorList>
    </citation>
    <scope>NUCLEOTIDE SEQUENCE [LARGE SCALE GENOMIC DNA]</scope>
    <source>
        <strain evidence="2 3">25A3E</strain>
    </source>
</reference>
<accession>A0ABV3YVR2</accession>
<keyword evidence="3" id="KW-1185">Reference proteome</keyword>
<feature type="domain" description="DUF5629" evidence="1">
    <location>
        <begin position="8"/>
        <end position="102"/>
    </location>
</feature>
<dbReference type="EMBL" id="JBFTEG010000012">
    <property type="protein sequence ID" value="MEX6503431.1"/>
    <property type="molecule type" value="Genomic_DNA"/>
</dbReference>
<dbReference type="Proteomes" id="UP001560296">
    <property type="component" value="Unassembled WGS sequence"/>
</dbReference>
<comment type="caution">
    <text evidence="2">The sequence shown here is derived from an EMBL/GenBank/DDBJ whole genome shotgun (WGS) entry which is preliminary data.</text>
</comment>
<evidence type="ECO:0000313" key="2">
    <source>
        <dbReference type="EMBL" id="MEX6503431.1"/>
    </source>
</evidence>
<gene>
    <name evidence="2" type="ORF">AB5S05_15320</name>
</gene>